<dbReference type="Proteomes" id="UP000825051">
    <property type="component" value="Chromosome"/>
</dbReference>
<dbReference type="RefSeq" id="WP_220162924.1">
    <property type="nucleotide sequence ID" value="NZ_CP080507.1"/>
</dbReference>
<accession>A0A8F9TWB8</accession>
<name>A0A8F9TWB8_9BACT</name>
<dbReference type="AlphaFoldDB" id="A0A8F9TWB8"/>
<reference evidence="1" key="1">
    <citation type="submission" date="2021-08" db="EMBL/GenBank/DDBJ databases">
        <title>Genome of a novel bacterium of the phylum Verrucomicrobia, Oleiharenicola sp. KSB-15.</title>
        <authorList>
            <person name="Chung J.-H."/>
            <person name="Ahn J.-H."/>
            <person name="Yoon Y."/>
            <person name="Kim D.-Y."/>
            <person name="An S.-H."/>
            <person name="Park I."/>
            <person name="Yeon J."/>
        </authorList>
    </citation>
    <scope>NUCLEOTIDE SEQUENCE</scope>
    <source>
        <strain evidence="1">KSB-15</strain>
    </source>
</reference>
<proteinExistence type="predicted"/>
<organism evidence="1 2">
    <name type="scientific">Horticoccus luteus</name>
    <dbReference type="NCBI Taxonomy" id="2862869"/>
    <lineage>
        <taxon>Bacteria</taxon>
        <taxon>Pseudomonadati</taxon>
        <taxon>Verrucomicrobiota</taxon>
        <taxon>Opitutia</taxon>
        <taxon>Opitutales</taxon>
        <taxon>Opitutaceae</taxon>
        <taxon>Horticoccus</taxon>
    </lineage>
</organism>
<dbReference type="EMBL" id="CP080507">
    <property type="protein sequence ID" value="QYM79272.1"/>
    <property type="molecule type" value="Genomic_DNA"/>
</dbReference>
<evidence type="ECO:0000313" key="2">
    <source>
        <dbReference type="Proteomes" id="UP000825051"/>
    </source>
</evidence>
<sequence length="91" mass="10346">MAAEMKATREALWQEELAALLARLKRGPADVEQERKSAFWKTALAAAMKDRTTATNRWLGEAINMGVRHEVSRQVGRWKRNPDARLSKQLA</sequence>
<keyword evidence="2" id="KW-1185">Reference proteome</keyword>
<gene>
    <name evidence="1" type="ORF">K0B96_01245</name>
</gene>
<evidence type="ECO:0000313" key="1">
    <source>
        <dbReference type="EMBL" id="QYM79272.1"/>
    </source>
</evidence>
<protein>
    <submittedName>
        <fullName evidence="1">Uncharacterized protein</fullName>
    </submittedName>
</protein>
<dbReference type="KEGG" id="ole:K0B96_01245"/>